<comment type="caution">
    <text evidence="8">The sequence shown here is derived from an EMBL/GenBank/DDBJ whole genome shotgun (WGS) entry which is preliminary data.</text>
</comment>
<dbReference type="PROSITE" id="PS50059">
    <property type="entry name" value="FKBP_PPIASE"/>
    <property type="match status" value="1"/>
</dbReference>
<dbReference type="GO" id="GO:0005783">
    <property type="term" value="C:endoplasmic reticulum"/>
    <property type="evidence" value="ECO:0007669"/>
    <property type="project" value="TreeGrafter"/>
</dbReference>
<dbReference type="SUPFAM" id="SSF54534">
    <property type="entry name" value="FKBP-like"/>
    <property type="match status" value="1"/>
</dbReference>
<evidence type="ECO:0000256" key="6">
    <source>
        <dbReference type="SAM" id="SignalP"/>
    </source>
</evidence>
<reference evidence="8 9" key="1">
    <citation type="journal article" date="2018" name="MBio">
        <title>Comparative Genomics Reveals the Core Gene Toolbox for the Fungus-Insect Symbiosis.</title>
        <authorList>
            <person name="Wang Y."/>
            <person name="Stata M."/>
            <person name="Wang W."/>
            <person name="Stajich J.E."/>
            <person name="White M.M."/>
            <person name="Moncalvo J.M."/>
        </authorList>
    </citation>
    <scope>NUCLEOTIDE SEQUENCE [LARGE SCALE GENOMIC DNA]</scope>
    <source>
        <strain evidence="8 9">AUS-126-30</strain>
    </source>
</reference>
<organism evidence="8 9">
    <name type="scientific">Smittium angustum</name>
    <dbReference type="NCBI Taxonomy" id="133377"/>
    <lineage>
        <taxon>Eukaryota</taxon>
        <taxon>Fungi</taxon>
        <taxon>Fungi incertae sedis</taxon>
        <taxon>Zoopagomycota</taxon>
        <taxon>Kickxellomycotina</taxon>
        <taxon>Harpellomycetes</taxon>
        <taxon>Harpellales</taxon>
        <taxon>Legeriomycetaceae</taxon>
        <taxon>Smittium</taxon>
    </lineage>
</organism>
<evidence type="ECO:0000313" key="9">
    <source>
        <dbReference type="Proteomes" id="UP000245591"/>
    </source>
</evidence>
<accession>A0A2U1J8Z8</accession>
<dbReference type="EMBL" id="MBFU01000160">
    <property type="protein sequence ID" value="PWA01570.1"/>
    <property type="molecule type" value="Genomic_DNA"/>
</dbReference>
<feature type="chain" id="PRO_5015402007" description="peptidylprolyl isomerase" evidence="6">
    <location>
        <begin position="24"/>
        <end position="142"/>
    </location>
</feature>
<proteinExistence type="predicted"/>
<feature type="signal peptide" evidence="6">
    <location>
        <begin position="1"/>
        <end position="23"/>
    </location>
</feature>
<dbReference type="GO" id="GO:0003755">
    <property type="term" value="F:peptidyl-prolyl cis-trans isomerase activity"/>
    <property type="evidence" value="ECO:0007669"/>
    <property type="project" value="UniProtKB-KW"/>
</dbReference>
<dbReference type="PANTHER" id="PTHR45779:SF7">
    <property type="entry name" value="PEPTIDYLPROLYL ISOMERASE"/>
    <property type="match status" value="1"/>
</dbReference>
<evidence type="ECO:0000313" key="8">
    <source>
        <dbReference type="EMBL" id="PWA01570.1"/>
    </source>
</evidence>
<evidence type="ECO:0000259" key="7">
    <source>
        <dbReference type="PROSITE" id="PS50059"/>
    </source>
</evidence>
<evidence type="ECO:0000256" key="1">
    <source>
        <dbReference type="ARBA" id="ARBA00000971"/>
    </source>
</evidence>
<evidence type="ECO:0000256" key="2">
    <source>
        <dbReference type="ARBA" id="ARBA00013194"/>
    </source>
</evidence>
<dbReference type="Proteomes" id="UP000245591">
    <property type="component" value="Unassembled WGS sequence"/>
</dbReference>
<keyword evidence="4 5" id="KW-0413">Isomerase</keyword>
<dbReference type="InterPro" id="IPR046357">
    <property type="entry name" value="PPIase_dom_sf"/>
</dbReference>
<dbReference type="AlphaFoldDB" id="A0A2U1J8Z8"/>
<dbReference type="FunFam" id="3.10.50.40:FF:000006">
    <property type="entry name" value="Peptidyl-prolyl cis-trans isomerase"/>
    <property type="match status" value="1"/>
</dbReference>
<evidence type="ECO:0000256" key="5">
    <source>
        <dbReference type="PROSITE-ProRule" id="PRU00277"/>
    </source>
</evidence>
<dbReference type="InterPro" id="IPR044609">
    <property type="entry name" value="FKBP2/11"/>
</dbReference>
<protein>
    <recommendedName>
        <fullName evidence="2 5">peptidylprolyl isomerase</fullName>
        <ecNumber evidence="2 5">5.2.1.8</ecNumber>
    </recommendedName>
</protein>
<keyword evidence="6" id="KW-0732">Signal</keyword>
<keyword evidence="9" id="KW-1185">Reference proteome</keyword>
<comment type="catalytic activity">
    <reaction evidence="1 5">
        <text>[protein]-peptidylproline (omega=180) = [protein]-peptidylproline (omega=0)</text>
        <dbReference type="Rhea" id="RHEA:16237"/>
        <dbReference type="Rhea" id="RHEA-COMP:10747"/>
        <dbReference type="Rhea" id="RHEA-COMP:10748"/>
        <dbReference type="ChEBI" id="CHEBI:83833"/>
        <dbReference type="ChEBI" id="CHEBI:83834"/>
        <dbReference type="EC" id="5.2.1.8"/>
    </reaction>
</comment>
<gene>
    <name evidence="8" type="ORF">BB558_002330</name>
</gene>
<dbReference type="InterPro" id="IPR001179">
    <property type="entry name" value="PPIase_FKBP_dom"/>
</dbReference>
<evidence type="ECO:0000256" key="3">
    <source>
        <dbReference type="ARBA" id="ARBA00023110"/>
    </source>
</evidence>
<name>A0A2U1J8Z8_SMIAN</name>
<dbReference type="Gene3D" id="3.10.50.40">
    <property type="match status" value="1"/>
</dbReference>
<dbReference type="PANTHER" id="PTHR45779">
    <property type="entry name" value="PEPTIDYLPROLYL ISOMERASE"/>
    <property type="match status" value="1"/>
</dbReference>
<dbReference type="EC" id="5.2.1.8" evidence="2 5"/>
<keyword evidence="3 5" id="KW-0697">Rotamase</keyword>
<sequence length="142" mass="15592">MRLSNLITFISAIFFCLVAIIASESGLKIDNISKPDDCSVLAKNGDTVHVHYSGKLESNGKVFDSSYKRNTPLPFKLGSGRVIKGWEQGILGMCVGEERTLTIPHELAYGERGFPPIIPPKSTLIFDVKLMKIDSGSSKDEF</sequence>
<evidence type="ECO:0000256" key="4">
    <source>
        <dbReference type="ARBA" id="ARBA00023235"/>
    </source>
</evidence>
<dbReference type="Pfam" id="PF00254">
    <property type="entry name" value="FKBP_C"/>
    <property type="match status" value="1"/>
</dbReference>
<feature type="domain" description="PPIase FKBP-type" evidence="7">
    <location>
        <begin position="45"/>
        <end position="134"/>
    </location>
</feature>